<dbReference type="Pfam" id="PF00129">
    <property type="entry name" value="MHC_I"/>
    <property type="match status" value="1"/>
</dbReference>
<organism evidence="11 12">
    <name type="scientific">Nothocercus julius</name>
    <dbReference type="NCBI Taxonomy" id="2585813"/>
    <lineage>
        <taxon>Eukaryota</taxon>
        <taxon>Metazoa</taxon>
        <taxon>Chordata</taxon>
        <taxon>Craniata</taxon>
        <taxon>Vertebrata</taxon>
        <taxon>Euteleostomi</taxon>
        <taxon>Archelosauria</taxon>
        <taxon>Archosauria</taxon>
        <taxon>Dinosauria</taxon>
        <taxon>Saurischia</taxon>
        <taxon>Theropoda</taxon>
        <taxon>Coelurosauria</taxon>
        <taxon>Aves</taxon>
        <taxon>Palaeognathae</taxon>
        <taxon>Tinamiformes</taxon>
        <taxon>Tinamidae</taxon>
        <taxon>Nothocercus</taxon>
    </lineage>
</organism>
<evidence type="ECO:0000256" key="4">
    <source>
        <dbReference type="ARBA" id="ARBA00022729"/>
    </source>
</evidence>
<evidence type="ECO:0000313" key="12">
    <source>
        <dbReference type="Proteomes" id="UP000531559"/>
    </source>
</evidence>
<evidence type="ECO:0000256" key="1">
    <source>
        <dbReference type="ARBA" id="ARBA00004479"/>
    </source>
</evidence>
<keyword evidence="8" id="KW-1015">Disulfide bond</keyword>
<dbReference type="GO" id="GO:0006955">
    <property type="term" value="P:immune response"/>
    <property type="evidence" value="ECO:0007669"/>
    <property type="project" value="TreeGrafter"/>
</dbReference>
<dbReference type="AlphaFoldDB" id="A0A7K7WW52"/>
<dbReference type="GO" id="GO:0005615">
    <property type="term" value="C:extracellular space"/>
    <property type="evidence" value="ECO:0007669"/>
    <property type="project" value="TreeGrafter"/>
</dbReference>
<dbReference type="EMBL" id="VZSV01001478">
    <property type="protein sequence ID" value="NXA57617.1"/>
    <property type="molecule type" value="Genomic_DNA"/>
</dbReference>
<dbReference type="InterPro" id="IPR011161">
    <property type="entry name" value="MHC_I-like_Ag-recog"/>
</dbReference>
<comment type="caution">
    <text evidence="11">The sequence shown here is derived from an EMBL/GenBank/DDBJ whole genome shotgun (WGS) entry which is preliminary data.</text>
</comment>
<reference evidence="11 12" key="1">
    <citation type="submission" date="2019-09" db="EMBL/GenBank/DDBJ databases">
        <title>Bird 10,000 Genomes (B10K) Project - Family phase.</title>
        <authorList>
            <person name="Zhang G."/>
        </authorList>
    </citation>
    <scope>NUCLEOTIDE SEQUENCE [LARGE SCALE GENOMIC DNA]</scope>
    <source>
        <strain evidence="11">B10K-MSB-01</strain>
    </source>
</reference>
<dbReference type="OrthoDB" id="8936120at2759"/>
<dbReference type="Gene3D" id="3.30.500.10">
    <property type="entry name" value="MHC class I-like antigen recognition-like"/>
    <property type="match status" value="1"/>
</dbReference>
<keyword evidence="4" id="KW-0732">Signal</keyword>
<keyword evidence="3" id="KW-0812">Transmembrane</keyword>
<dbReference type="GO" id="GO:0002474">
    <property type="term" value="P:antigen processing and presentation of peptide antigen via MHC class I"/>
    <property type="evidence" value="ECO:0007669"/>
    <property type="project" value="UniProtKB-KW"/>
</dbReference>
<evidence type="ECO:0000256" key="3">
    <source>
        <dbReference type="ARBA" id="ARBA00022692"/>
    </source>
</evidence>
<dbReference type="InterPro" id="IPR011162">
    <property type="entry name" value="MHC_I/II-like_Ag-recog"/>
</dbReference>
<proteinExistence type="predicted"/>
<dbReference type="Proteomes" id="UP000531559">
    <property type="component" value="Unassembled WGS sequence"/>
</dbReference>
<dbReference type="PANTHER" id="PTHR16675:SF242">
    <property type="entry name" value="MAJOR HISTOCOMPATIBILITY COMPLEX CLASS I-RELATED GENE PROTEIN"/>
    <property type="match status" value="1"/>
</dbReference>
<protein>
    <submittedName>
        <fullName evidence="11">HA1B protein</fullName>
    </submittedName>
</protein>
<dbReference type="SUPFAM" id="SSF54452">
    <property type="entry name" value="MHC antigen-recognition domain"/>
    <property type="match status" value="1"/>
</dbReference>
<feature type="non-terminal residue" evidence="11">
    <location>
        <position position="1"/>
    </location>
</feature>
<keyword evidence="6" id="KW-1133">Transmembrane helix</keyword>
<comment type="subcellular location">
    <subcellularLocation>
        <location evidence="1">Membrane</location>
        <topology evidence="1">Single-pass type I membrane protein</topology>
    </subcellularLocation>
</comment>
<gene>
    <name evidence="11" type="primary">Ha1b</name>
    <name evidence="11" type="ORF">NOTJUL_R14551</name>
</gene>
<keyword evidence="9" id="KW-0325">Glycoprotein</keyword>
<sequence>CLRYFYTGVTEPSEGVPAFVGIGEVDGELVFVHYDSERRKTEPRVPWDLGAVDPQYWDRNTRNFQGSQQVFHTGLDTL</sequence>
<evidence type="ECO:0000256" key="2">
    <source>
        <dbReference type="ARBA" id="ARBA00022451"/>
    </source>
</evidence>
<keyword evidence="5" id="KW-0391">Immunity</keyword>
<dbReference type="GO" id="GO:0009897">
    <property type="term" value="C:external side of plasma membrane"/>
    <property type="evidence" value="ECO:0007669"/>
    <property type="project" value="TreeGrafter"/>
</dbReference>
<name>A0A7K7WW52_9AVES</name>
<dbReference type="InterPro" id="IPR050208">
    <property type="entry name" value="MHC_class-I_related"/>
</dbReference>
<evidence type="ECO:0000256" key="8">
    <source>
        <dbReference type="ARBA" id="ARBA00023157"/>
    </source>
</evidence>
<evidence type="ECO:0000259" key="10">
    <source>
        <dbReference type="Pfam" id="PF00129"/>
    </source>
</evidence>
<keyword evidence="12" id="KW-1185">Reference proteome</keyword>
<feature type="domain" description="MHC class I-like antigen recognition-like" evidence="10">
    <location>
        <begin position="2"/>
        <end position="78"/>
    </location>
</feature>
<keyword evidence="2" id="KW-0490">MHC I</keyword>
<feature type="non-terminal residue" evidence="11">
    <location>
        <position position="78"/>
    </location>
</feature>
<accession>A0A7K7WW52</accession>
<evidence type="ECO:0000256" key="9">
    <source>
        <dbReference type="ARBA" id="ARBA00023180"/>
    </source>
</evidence>
<evidence type="ECO:0000313" key="11">
    <source>
        <dbReference type="EMBL" id="NXA57617.1"/>
    </source>
</evidence>
<dbReference type="PANTHER" id="PTHR16675">
    <property type="entry name" value="MHC CLASS I-RELATED"/>
    <property type="match status" value="1"/>
</dbReference>
<evidence type="ECO:0000256" key="6">
    <source>
        <dbReference type="ARBA" id="ARBA00022989"/>
    </source>
</evidence>
<dbReference type="GO" id="GO:0042612">
    <property type="term" value="C:MHC class I protein complex"/>
    <property type="evidence" value="ECO:0007669"/>
    <property type="project" value="UniProtKB-KW"/>
</dbReference>
<dbReference type="InterPro" id="IPR037055">
    <property type="entry name" value="MHC_I-like_Ag-recog_sf"/>
</dbReference>
<evidence type="ECO:0000256" key="5">
    <source>
        <dbReference type="ARBA" id="ARBA00022859"/>
    </source>
</evidence>
<evidence type="ECO:0000256" key="7">
    <source>
        <dbReference type="ARBA" id="ARBA00023136"/>
    </source>
</evidence>
<keyword evidence="7" id="KW-0472">Membrane</keyword>